<proteinExistence type="predicted"/>
<evidence type="ECO:0000256" key="1">
    <source>
        <dbReference type="PROSITE-ProRule" id="PRU00182"/>
    </source>
</evidence>
<reference evidence="4" key="2">
    <citation type="submission" date="2015-04" db="EMBL/GenBank/DDBJ databases">
        <title>A butyrogenic pathway from the amino acid lysine in a human gut commensal.</title>
        <authorList>
            <person name="de Vos W.M."/>
            <person name="Bui N.T.P."/>
            <person name="Plugge C.M."/>
            <person name="Ritari J."/>
        </authorList>
    </citation>
    <scope>NUCLEOTIDE SEQUENCE [LARGE SCALE GENOMIC DNA]</scope>
    <source>
        <strain evidence="4">AF211</strain>
    </source>
</reference>
<organism evidence="3 4">
    <name type="scientific">Intestinimonas butyriciproducens</name>
    <dbReference type="NCBI Taxonomy" id="1297617"/>
    <lineage>
        <taxon>Bacteria</taxon>
        <taxon>Bacillati</taxon>
        <taxon>Bacillota</taxon>
        <taxon>Clostridia</taxon>
        <taxon>Eubacteriales</taxon>
        <taxon>Intestinimonas</taxon>
    </lineage>
</organism>
<dbReference type="EMBL" id="CP011307">
    <property type="protein sequence ID" value="ALP92442.1"/>
    <property type="molecule type" value="Genomic_DNA"/>
</dbReference>
<evidence type="ECO:0000313" key="4">
    <source>
        <dbReference type="Proteomes" id="UP000064844"/>
    </source>
</evidence>
<dbReference type="PROSITE" id="PS50889">
    <property type="entry name" value="S4"/>
    <property type="match status" value="1"/>
</dbReference>
<dbReference type="InterPro" id="IPR012677">
    <property type="entry name" value="Nucleotide-bd_a/b_plait_sf"/>
</dbReference>
<dbReference type="Gene3D" id="3.10.290.10">
    <property type="entry name" value="RNA-binding S4 domain"/>
    <property type="match status" value="1"/>
</dbReference>
<dbReference type="Gene3D" id="3.30.70.330">
    <property type="match status" value="1"/>
</dbReference>
<evidence type="ECO:0000259" key="2">
    <source>
        <dbReference type="SMART" id="SM00363"/>
    </source>
</evidence>
<keyword evidence="1" id="KW-0694">RNA-binding</keyword>
<sequence length="265" mass="29045">MNKTELLGKLSADPEERLLLARALDKLELCRTRNIPAHTQFLSLTEQAAAERLIAASGHPAHFFWGGFGDAERKLCVFLPDWMSPEDWRLDADCPLSAVRIACPPGCGLTHRDYLGSILGLGITREKVGDLLVGEEGCQAVLLRELEHVLLSQLDQVGRQRVRVSPMAPADLTPPVRQVKQIRDTVATLRLDAVAASGFSISRSKMADLISSKKLMLNGRECDKPDRPVGEGDVLVCRGLGKCVLSTISGPSKKGRIMIVIERYI</sequence>
<dbReference type="InterPro" id="IPR002942">
    <property type="entry name" value="S4_RNA-bd"/>
</dbReference>
<dbReference type="eggNOG" id="COG2302">
    <property type="taxonomic scope" value="Bacteria"/>
</dbReference>
<dbReference type="InterPro" id="IPR036986">
    <property type="entry name" value="S4_RNA-bd_sf"/>
</dbReference>
<dbReference type="PANTHER" id="PTHR13633">
    <property type="entry name" value="MITOCHONDRIAL TRANSCRIPTION RESCUE FACTOR 1"/>
    <property type="match status" value="1"/>
</dbReference>
<dbReference type="STRING" id="1297617.IB211_00046c"/>
<name>A0A0S2VZE4_9FIRM</name>
<dbReference type="Pfam" id="PF01479">
    <property type="entry name" value="S4"/>
    <property type="match status" value="1"/>
</dbReference>
<dbReference type="KEGG" id="ibu:IB211_00046c"/>
<dbReference type="Proteomes" id="UP000064844">
    <property type="component" value="Chromosome"/>
</dbReference>
<evidence type="ECO:0000313" key="3">
    <source>
        <dbReference type="EMBL" id="ALP92442.1"/>
    </source>
</evidence>
<dbReference type="SUPFAM" id="SSF55174">
    <property type="entry name" value="Alpha-L RNA-binding motif"/>
    <property type="match status" value="1"/>
</dbReference>
<dbReference type="PANTHER" id="PTHR13633:SF3">
    <property type="entry name" value="MITOCHONDRIAL TRANSCRIPTION RESCUE FACTOR 1"/>
    <property type="match status" value="1"/>
</dbReference>
<reference evidence="3 4" key="1">
    <citation type="journal article" date="2015" name="Nat. Commun.">
        <title>Production of butyrate from lysine and the Amadori product fructoselysine by a human gut commensal.</title>
        <authorList>
            <person name="Bui T.P."/>
            <person name="Ritari J."/>
            <person name="Boeren S."/>
            <person name="de Waard P."/>
            <person name="Plugge C.M."/>
            <person name="de Vos W.M."/>
        </authorList>
    </citation>
    <scope>NUCLEOTIDE SEQUENCE [LARGE SCALE GENOMIC DNA]</scope>
    <source>
        <strain evidence="3 4">AF211</strain>
    </source>
</reference>
<dbReference type="GO" id="GO:0003723">
    <property type="term" value="F:RNA binding"/>
    <property type="evidence" value="ECO:0007669"/>
    <property type="project" value="UniProtKB-KW"/>
</dbReference>
<keyword evidence="4" id="KW-1185">Reference proteome</keyword>
<accession>A0A0S2VZE4</accession>
<dbReference type="CDD" id="cd00165">
    <property type="entry name" value="S4"/>
    <property type="match status" value="1"/>
</dbReference>
<dbReference type="Gene3D" id="3.30.1370.160">
    <property type="match status" value="1"/>
</dbReference>
<dbReference type="PATRIC" id="fig|1297617.4.peg.43"/>
<feature type="domain" description="RNA-binding S4" evidence="2">
    <location>
        <begin position="189"/>
        <end position="246"/>
    </location>
</feature>
<gene>
    <name evidence="3" type="ORF">IB211_00046c</name>
</gene>
<dbReference type="SMART" id="SM00363">
    <property type="entry name" value="S4"/>
    <property type="match status" value="1"/>
</dbReference>
<dbReference type="Pfam" id="PF17774">
    <property type="entry name" value="YlmH_RBD"/>
    <property type="match status" value="1"/>
</dbReference>
<dbReference type="RefSeq" id="WP_058116712.1">
    <property type="nucleotide sequence ID" value="NZ_CALICV010000124.1"/>
</dbReference>
<protein>
    <submittedName>
        <fullName evidence="3">RNA binding protein</fullName>
    </submittedName>
</protein>
<dbReference type="AlphaFoldDB" id="A0A0S2VZE4"/>
<dbReference type="InterPro" id="IPR040591">
    <property type="entry name" value="RqcP2_RBD"/>
</dbReference>